<sequence length="73" mass="7941">MWGAGSRVLGAAHRWVSAAVRTLPGAARNRPFLFTAPGWAATRHCGSDQGRRPQWGTLHVPLGKHVGTEEEVR</sequence>
<keyword evidence="3" id="KW-1185">Reference proteome</keyword>
<gene>
    <name evidence="2" type="ORF">NDU88_002571</name>
</gene>
<dbReference type="Proteomes" id="UP001066276">
    <property type="component" value="Chromosome 7"/>
</dbReference>
<evidence type="ECO:0000313" key="3">
    <source>
        <dbReference type="Proteomes" id="UP001066276"/>
    </source>
</evidence>
<evidence type="ECO:0000256" key="1">
    <source>
        <dbReference type="SAM" id="MobiDB-lite"/>
    </source>
</evidence>
<evidence type="ECO:0000313" key="2">
    <source>
        <dbReference type="EMBL" id="KAJ1124109.1"/>
    </source>
</evidence>
<feature type="region of interest" description="Disordered" evidence="1">
    <location>
        <begin position="44"/>
        <end position="73"/>
    </location>
</feature>
<organism evidence="2 3">
    <name type="scientific">Pleurodeles waltl</name>
    <name type="common">Iberian ribbed newt</name>
    <dbReference type="NCBI Taxonomy" id="8319"/>
    <lineage>
        <taxon>Eukaryota</taxon>
        <taxon>Metazoa</taxon>
        <taxon>Chordata</taxon>
        <taxon>Craniata</taxon>
        <taxon>Vertebrata</taxon>
        <taxon>Euteleostomi</taxon>
        <taxon>Amphibia</taxon>
        <taxon>Batrachia</taxon>
        <taxon>Caudata</taxon>
        <taxon>Salamandroidea</taxon>
        <taxon>Salamandridae</taxon>
        <taxon>Pleurodelinae</taxon>
        <taxon>Pleurodeles</taxon>
    </lineage>
</organism>
<comment type="caution">
    <text evidence="2">The sequence shown here is derived from an EMBL/GenBank/DDBJ whole genome shotgun (WGS) entry which is preliminary data.</text>
</comment>
<proteinExistence type="predicted"/>
<dbReference type="EMBL" id="JANPWB010000011">
    <property type="protein sequence ID" value="KAJ1124109.1"/>
    <property type="molecule type" value="Genomic_DNA"/>
</dbReference>
<dbReference type="AlphaFoldDB" id="A0AAV7P8M7"/>
<accession>A0AAV7P8M7</accession>
<protein>
    <submittedName>
        <fullName evidence="2">Uncharacterized protein</fullName>
    </submittedName>
</protein>
<name>A0AAV7P8M7_PLEWA</name>
<reference evidence="2" key="1">
    <citation type="journal article" date="2022" name="bioRxiv">
        <title>Sequencing and chromosome-scale assembly of the giantPleurodeles waltlgenome.</title>
        <authorList>
            <person name="Brown T."/>
            <person name="Elewa A."/>
            <person name="Iarovenko S."/>
            <person name="Subramanian E."/>
            <person name="Araus A.J."/>
            <person name="Petzold A."/>
            <person name="Susuki M."/>
            <person name="Suzuki K.-i.T."/>
            <person name="Hayashi T."/>
            <person name="Toyoda A."/>
            <person name="Oliveira C."/>
            <person name="Osipova E."/>
            <person name="Leigh N.D."/>
            <person name="Simon A."/>
            <person name="Yun M.H."/>
        </authorList>
    </citation>
    <scope>NUCLEOTIDE SEQUENCE</scope>
    <source>
        <strain evidence="2">20211129_DDA</strain>
        <tissue evidence="2">Liver</tissue>
    </source>
</reference>